<dbReference type="Proteomes" id="UP000004920">
    <property type="component" value="Unassembled WGS sequence"/>
</dbReference>
<protein>
    <submittedName>
        <fullName evidence="2">Uncharacterized protein</fullName>
    </submittedName>
</protein>
<organism evidence="2">
    <name type="scientific">Limosilactobacillus fermentum 28-3-CHN</name>
    <dbReference type="NCBI Taxonomy" id="575599"/>
    <lineage>
        <taxon>Bacteria</taxon>
        <taxon>Bacillati</taxon>
        <taxon>Bacillota</taxon>
        <taxon>Bacilli</taxon>
        <taxon>Lactobacillales</taxon>
        <taxon>Lactobacillaceae</taxon>
        <taxon>Limosilactobacillus</taxon>
    </lineage>
</organism>
<dbReference type="HOGENOM" id="CLU_1576513_0_0_9"/>
<dbReference type="AlphaFoldDB" id="D0DR47"/>
<sequence length="169" mass="19300">MERDSDGDPVGDHRLRFKVRLQHQQHLADDLMTTLIIPSASWNAYKRDPNPQGQFWNSLVTLIIGTYLILGVLILAGGIKIIPSQIIPITGMIVSNGMVAIGFCLKTMHTSFHDLRGGLRLPNEQHDGYDHWVPADDVHVRHERFNPVRLRTRIIPNPVPFPRKRLCCW</sequence>
<evidence type="ECO:0000313" key="2">
    <source>
        <dbReference type="EMBL" id="EEX26323.1"/>
    </source>
</evidence>
<gene>
    <name evidence="2" type="ORF">HMPREF0513_00061</name>
</gene>
<name>D0DR47_LIMFE</name>
<reference evidence="2" key="1">
    <citation type="submission" date="2009-08" db="EMBL/GenBank/DDBJ databases">
        <title>The Genome Sequence of Lactobacillus fermentum 28-3-CHN.</title>
        <authorList>
            <consortium name="The Broad Institute Genome Sequencing Platform"/>
            <person name="Ward D."/>
            <person name="Feldgarden M."/>
            <person name="Earl A."/>
            <person name="Young S.K."/>
            <person name="Zeng Q."/>
            <person name="Koehrsen M."/>
            <person name="Alvarado L."/>
            <person name="Berlin A."/>
            <person name="Bochicchio J."/>
            <person name="Borenstein D."/>
            <person name="Chapman S.B."/>
            <person name="Chen Z."/>
            <person name="Engels R."/>
            <person name="Freedman E."/>
            <person name="Gellesch M."/>
            <person name="Goldberg J."/>
            <person name="Griggs A."/>
            <person name="Gujja S."/>
            <person name="Heilman E."/>
            <person name="Heiman D."/>
            <person name="Hepburn T."/>
            <person name="Howarth C."/>
            <person name="Jen D."/>
            <person name="Larson L."/>
            <person name="Lewis B."/>
            <person name="Mehta T."/>
            <person name="Park D."/>
            <person name="Pearson M."/>
            <person name="Roberts A."/>
            <person name="Saif S."/>
            <person name="Shea T."/>
            <person name="Shenoy N."/>
            <person name="Sisk P."/>
            <person name="Stolte C."/>
            <person name="Sykes S."/>
            <person name="Thomson T."/>
            <person name="Walk T."/>
            <person name="White J."/>
            <person name="Yandava C."/>
            <person name="Liu Y."/>
            <person name="Xu Q."/>
            <person name="Haas B."/>
            <person name="Nusbaum C."/>
            <person name="Birren B."/>
        </authorList>
    </citation>
    <scope>NUCLEOTIDE SEQUENCE</scope>
    <source>
        <strain evidence="2">28-3-CHN</strain>
    </source>
</reference>
<feature type="transmembrane region" description="Helical" evidence="1">
    <location>
        <begin position="55"/>
        <end position="79"/>
    </location>
</feature>
<dbReference type="Pfam" id="PF03649">
    <property type="entry name" value="UPF0014"/>
    <property type="match status" value="1"/>
</dbReference>
<accession>D0DR47</accession>
<feature type="transmembrane region" description="Helical" evidence="1">
    <location>
        <begin position="85"/>
        <end position="105"/>
    </location>
</feature>
<dbReference type="EMBL" id="GG704699">
    <property type="protein sequence ID" value="EEX26323.1"/>
    <property type="molecule type" value="Genomic_DNA"/>
</dbReference>
<keyword evidence="1" id="KW-0472">Membrane</keyword>
<keyword evidence="1" id="KW-0812">Transmembrane</keyword>
<evidence type="ECO:0000256" key="1">
    <source>
        <dbReference type="SAM" id="Phobius"/>
    </source>
</evidence>
<proteinExistence type="predicted"/>
<keyword evidence="1" id="KW-1133">Transmembrane helix</keyword>
<dbReference type="InterPro" id="IPR005226">
    <property type="entry name" value="UPF0014_fam"/>
</dbReference>